<comment type="caution">
    <text evidence="4">The sequence shown here is derived from an EMBL/GenBank/DDBJ whole genome shotgun (WGS) entry which is preliminary data.</text>
</comment>
<proteinExistence type="predicted"/>
<dbReference type="Proteomes" id="UP000548685">
    <property type="component" value="Unassembled WGS sequence"/>
</dbReference>
<name>A0ABR6I232_9SPHN</name>
<dbReference type="GO" id="GO:0006508">
    <property type="term" value="P:proteolysis"/>
    <property type="evidence" value="ECO:0007669"/>
    <property type="project" value="UniProtKB-KW"/>
</dbReference>
<evidence type="ECO:0000256" key="2">
    <source>
        <dbReference type="ARBA" id="ARBA00022803"/>
    </source>
</evidence>
<evidence type="ECO:0000313" key="5">
    <source>
        <dbReference type="Proteomes" id="UP000548685"/>
    </source>
</evidence>
<evidence type="ECO:0000256" key="1">
    <source>
        <dbReference type="ARBA" id="ARBA00022737"/>
    </source>
</evidence>
<keyword evidence="4" id="KW-0378">Hydrolase</keyword>
<dbReference type="InterPro" id="IPR019734">
    <property type="entry name" value="TPR_rpt"/>
</dbReference>
<reference evidence="4 5" key="1">
    <citation type="submission" date="2020-08" db="EMBL/GenBank/DDBJ databases">
        <title>Genomic Encyclopedia of Type Strains, Phase IV (KMG-IV): sequencing the most valuable type-strain genomes for metagenomic binning, comparative biology and taxonomic classification.</title>
        <authorList>
            <person name="Goeker M."/>
        </authorList>
    </citation>
    <scope>NUCLEOTIDE SEQUENCE [LARGE SCALE GENOMIC DNA]</scope>
    <source>
        <strain evidence="4 5">DSM 8510</strain>
    </source>
</reference>
<dbReference type="PANTHER" id="PTHR44943">
    <property type="entry name" value="CELLULOSE SYNTHASE OPERON PROTEIN C"/>
    <property type="match status" value="1"/>
</dbReference>
<keyword evidence="4" id="KW-0645">Protease</keyword>
<dbReference type="SMART" id="SM00028">
    <property type="entry name" value="TPR"/>
    <property type="match status" value="3"/>
</dbReference>
<sequence length="553" mass="59386">MALAASQLAAQGRDAEAETLYARGLADFPHDARLANSAGNFHFKAGRLDRALALFERALSLEPDLVEAGINAAITLSRMDQPARAAALLAPLEMAAAHNPGYWRVRADSERQAMRYHEAEASIARAVALDPSGVKTARSRARLALERSDPSAITLLETALTLNRGDPSLLFDYAQALAVAGRLDEALECTTTLITHVPGWTAALKLHAELRWAAGEQANFADHFAQVAAQQGAGPDVWLAWSETLEGVDRPAESAAILARARAIWPDNAVLALAQAVALGEAGAADEAQGVLDLFAGMATPEWSTARGRNWLRLGEIARAEAELATVCAARPGDVVAWALIDLCWRLSGDARHEWLHGQRGLVRQLPLSLDESEREALTALLTQLHRHSAMPIGQSVKRGSQTKGALFARAEPELARLEAALHEAMAEYRAGMPPPDPRHPLLARRDDPWTIVGSWSILLDGQGHHAAHIHPRGLLSSASYWLVPDEVEAEGQPGWLELGNPPPGLAEGLGSLHTVRPQPGTLVLFPSTLYHGTRPISQGTRMTVAFDVSATS</sequence>
<keyword evidence="2 3" id="KW-0802">TPR repeat</keyword>
<keyword evidence="1" id="KW-0677">Repeat</keyword>
<protein>
    <submittedName>
        <fullName evidence="4">Zn-dependent protease</fullName>
    </submittedName>
</protein>
<dbReference type="InterPro" id="IPR051685">
    <property type="entry name" value="Ycf3/AcsC/BcsC/TPR_MFPF"/>
</dbReference>
<dbReference type="Pfam" id="PF14559">
    <property type="entry name" value="TPR_19"/>
    <property type="match status" value="2"/>
</dbReference>
<keyword evidence="5" id="KW-1185">Reference proteome</keyword>
<dbReference type="PROSITE" id="PS50005">
    <property type="entry name" value="TPR"/>
    <property type="match status" value="1"/>
</dbReference>
<evidence type="ECO:0000256" key="3">
    <source>
        <dbReference type="PROSITE-ProRule" id="PRU00339"/>
    </source>
</evidence>
<dbReference type="Gene3D" id="2.60.120.620">
    <property type="entry name" value="q2cbj1_9rhob like domain"/>
    <property type="match status" value="1"/>
</dbReference>
<organism evidence="4 5">
    <name type="scientific">Erythrobacter ramosus</name>
    <dbReference type="NCBI Taxonomy" id="35811"/>
    <lineage>
        <taxon>Bacteria</taxon>
        <taxon>Pseudomonadati</taxon>
        <taxon>Pseudomonadota</taxon>
        <taxon>Alphaproteobacteria</taxon>
        <taxon>Sphingomonadales</taxon>
        <taxon>Erythrobacteraceae</taxon>
        <taxon>Erythrobacter/Porphyrobacter group</taxon>
        <taxon>Erythrobacter</taxon>
    </lineage>
</organism>
<dbReference type="RefSeq" id="WP_160761760.1">
    <property type="nucleotide sequence ID" value="NZ_BAAADZ010000011.1"/>
</dbReference>
<evidence type="ECO:0000313" key="4">
    <source>
        <dbReference type="EMBL" id="MBB3776756.1"/>
    </source>
</evidence>
<feature type="repeat" description="TPR" evidence="3">
    <location>
        <begin position="32"/>
        <end position="65"/>
    </location>
</feature>
<dbReference type="SUPFAM" id="SSF48452">
    <property type="entry name" value="TPR-like"/>
    <property type="match status" value="2"/>
</dbReference>
<dbReference type="InterPro" id="IPR012668">
    <property type="entry name" value="CHP02466"/>
</dbReference>
<dbReference type="Pfam" id="PF13759">
    <property type="entry name" value="2OG-FeII_Oxy_5"/>
    <property type="match status" value="1"/>
</dbReference>
<dbReference type="PANTHER" id="PTHR44943:SF4">
    <property type="entry name" value="TPR REPEAT-CONTAINING PROTEIN MJ0798"/>
    <property type="match status" value="1"/>
</dbReference>
<dbReference type="EMBL" id="JACICE010000003">
    <property type="protein sequence ID" value="MBB3776756.1"/>
    <property type="molecule type" value="Genomic_DNA"/>
</dbReference>
<dbReference type="InterPro" id="IPR011990">
    <property type="entry name" value="TPR-like_helical_dom_sf"/>
</dbReference>
<gene>
    <name evidence="4" type="ORF">FHS52_002748</name>
</gene>
<dbReference type="GO" id="GO:0008233">
    <property type="term" value="F:peptidase activity"/>
    <property type="evidence" value="ECO:0007669"/>
    <property type="project" value="UniProtKB-KW"/>
</dbReference>
<accession>A0ABR6I232</accession>
<dbReference type="PROSITE" id="PS50293">
    <property type="entry name" value="TPR_REGION"/>
    <property type="match status" value="1"/>
</dbReference>
<dbReference type="Gene3D" id="1.25.40.10">
    <property type="entry name" value="Tetratricopeptide repeat domain"/>
    <property type="match status" value="2"/>
</dbReference>